<proteinExistence type="predicted"/>
<gene>
    <name evidence="1" type="ORF">S12H4_30753</name>
</gene>
<dbReference type="PANTHER" id="PTHR37292">
    <property type="entry name" value="VNG6097C"/>
    <property type="match status" value="1"/>
</dbReference>
<feature type="non-terminal residue" evidence="1">
    <location>
        <position position="1"/>
    </location>
</feature>
<accession>X1SH99</accession>
<reference evidence="1" key="1">
    <citation type="journal article" date="2014" name="Front. Microbiol.">
        <title>High frequency of phylogenetically diverse reductive dehalogenase-homologous genes in deep subseafloor sedimentary metagenomes.</title>
        <authorList>
            <person name="Kawai M."/>
            <person name="Futagami T."/>
            <person name="Toyoda A."/>
            <person name="Takaki Y."/>
            <person name="Nishi S."/>
            <person name="Hori S."/>
            <person name="Arai W."/>
            <person name="Tsubouchi T."/>
            <person name="Morono Y."/>
            <person name="Uchiyama I."/>
            <person name="Ito T."/>
            <person name="Fujiyama A."/>
            <person name="Inagaki F."/>
            <person name="Takami H."/>
        </authorList>
    </citation>
    <scope>NUCLEOTIDE SEQUENCE</scope>
    <source>
        <strain evidence="1">Expedition CK06-06</strain>
    </source>
</reference>
<protein>
    <submittedName>
        <fullName evidence="1">Uncharacterized protein</fullName>
    </submittedName>
</protein>
<organism evidence="1">
    <name type="scientific">marine sediment metagenome</name>
    <dbReference type="NCBI Taxonomy" id="412755"/>
    <lineage>
        <taxon>unclassified sequences</taxon>
        <taxon>metagenomes</taxon>
        <taxon>ecological metagenomes</taxon>
    </lineage>
</organism>
<comment type="caution">
    <text evidence="1">The sequence shown here is derived from an EMBL/GenBank/DDBJ whole genome shotgun (WGS) entry which is preliminary data.</text>
</comment>
<dbReference type="AlphaFoldDB" id="X1SH99"/>
<name>X1SH99_9ZZZZ</name>
<sequence>QFEVFKETLFKVIDTKNWHSFLKIIQSIGYKSSGLIASGNSIVNSYIFYLLGKLSYNIDFKELERLIAKWFFMSSLTSRYSGSSESIMESDLNKVKNAKNGDEFKTALLNIVDSTLTNDFWNISLPNDLLVTSNTISPVANAFFASLICNGTNALFSGKKVGDLYDPSIKIKKSSLGNQSRIKLV</sequence>
<evidence type="ECO:0000313" key="1">
    <source>
        <dbReference type="EMBL" id="GAI92407.1"/>
    </source>
</evidence>
<dbReference type="PANTHER" id="PTHR37292:SF2">
    <property type="entry name" value="DUF262 DOMAIN-CONTAINING PROTEIN"/>
    <property type="match status" value="1"/>
</dbReference>
<dbReference type="EMBL" id="BARW01017877">
    <property type="protein sequence ID" value="GAI92407.1"/>
    <property type="molecule type" value="Genomic_DNA"/>
</dbReference>